<accession>A0A8A4TD10</accession>
<gene>
    <name evidence="2" type="ORF">J3U87_19740</name>
</gene>
<dbReference type="NCBIfam" id="TIGR04370">
    <property type="entry name" value="glyco_rpt_poly"/>
    <property type="match status" value="1"/>
</dbReference>
<evidence type="ECO:0000256" key="1">
    <source>
        <dbReference type="SAM" id="Phobius"/>
    </source>
</evidence>
<keyword evidence="1" id="KW-1133">Transmembrane helix</keyword>
<keyword evidence="3" id="KW-1185">Reference proteome</keyword>
<dbReference type="EMBL" id="CP071793">
    <property type="protein sequence ID" value="QTD47826.1"/>
    <property type="molecule type" value="Genomic_DNA"/>
</dbReference>
<dbReference type="Proteomes" id="UP000663929">
    <property type="component" value="Chromosome"/>
</dbReference>
<dbReference type="KEGG" id="scor:J3U87_19740"/>
<reference evidence="2" key="1">
    <citation type="submission" date="2021-03" db="EMBL/GenBank/DDBJ databases">
        <title>Acanthopleuribacteraceae sp. M133.</title>
        <authorList>
            <person name="Wang G."/>
        </authorList>
    </citation>
    <scope>NUCLEOTIDE SEQUENCE</scope>
    <source>
        <strain evidence="2">M133</strain>
    </source>
</reference>
<feature type="transmembrane region" description="Helical" evidence="1">
    <location>
        <begin position="220"/>
        <end position="242"/>
    </location>
</feature>
<feature type="transmembrane region" description="Helical" evidence="1">
    <location>
        <begin position="389"/>
        <end position="406"/>
    </location>
</feature>
<feature type="transmembrane region" description="Helical" evidence="1">
    <location>
        <begin position="146"/>
        <end position="167"/>
    </location>
</feature>
<feature type="transmembrane region" description="Helical" evidence="1">
    <location>
        <begin position="195"/>
        <end position="213"/>
    </location>
</feature>
<feature type="transmembrane region" description="Helical" evidence="1">
    <location>
        <begin position="101"/>
        <end position="119"/>
    </location>
</feature>
<dbReference type="AlphaFoldDB" id="A0A8A4TD10"/>
<evidence type="ECO:0000313" key="2">
    <source>
        <dbReference type="EMBL" id="QTD47826.1"/>
    </source>
</evidence>
<feature type="transmembrane region" description="Helical" evidence="1">
    <location>
        <begin position="174"/>
        <end position="189"/>
    </location>
</feature>
<keyword evidence="1" id="KW-0812">Transmembrane</keyword>
<proteinExistence type="predicted"/>
<name>A0A8A4TD10_SULCO</name>
<organism evidence="2 3">
    <name type="scientific">Sulfidibacter corallicola</name>
    <dbReference type="NCBI Taxonomy" id="2818388"/>
    <lineage>
        <taxon>Bacteria</taxon>
        <taxon>Pseudomonadati</taxon>
        <taxon>Acidobacteriota</taxon>
        <taxon>Holophagae</taxon>
        <taxon>Acanthopleuribacterales</taxon>
        <taxon>Acanthopleuribacteraceae</taxon>
        <taxon>Sulfidibacter</taxon>
    </lineage>
</organism>
<keyword evidence="1" id="KW-0472">Membrane</keyword>
<sequence length="425" mass="50198">MLFIALLSLAFLGLFISKQFFDDFFTPPAIYNFFWAFALAMLDLDLVRYHPVGETAWRAIGLSYVAFMSGTLIVTAYALTKTKWLTAPPKIAHIDRQRFEWALFFLFGMGILGFLFQLYHLHASFGLSTFFTDPQRARELHSNVRFLGYFNLLNVANFVLSLMYLTIYRKPRRWIVFILFWATATAFFTTDRTRFFYMVIWAFYIFVYCQRRVNLSAKFVAGATTLIMALLGFFLLIAKLYVKQAHDYNRQFIKVPELGPLIDPYIYLTGSFPVLQQFLEDKWPPAYGKHTFAPMITFMELVIPNFEKAQLVGKFYWVPIHLNVCTYLEPFYKDFGWYGIALGPLFVGFFSMWVYVTMRQRKNMFTIYFAGLMSFCVTISVFINFYSQIATWFFVLIGYLIYRWCYSADPDETSHFRENIFQWRD</sequence>
<feature type="transmembrane region" description="Helical" evidence="1">
    <location>
        <begin position="56"/>
        <end position="80"/>
    </location>
</feature>
<feature type="transmembrane region" description="Helical" evidence="1">
    <location>
        <begin position="365"/>
        <end position="383"/>
    </location>
</feature>
<dbReference type="RefSeq" id="WP_237377493.1">
    <property type="nucleotide sequence ID" value="NZ_CP071793.1"/>
</dbReference>
<protein>
    <submittedName>
        <fullName evidence="2">Oligosaccharide repeat unit polymerase</fullName>
    </submittedName>
</protein>
<feature type="transmembrane region" description="Helical" evidence="1">
    <location>
        <begin position="335"/>
        <end position="356"/>
    </location>
</feature>
<evidence type="ECO:0000313" key="3">
    <source>
        <dbReference type="Proteomes" id="UP000663929"/>
    </source>
</evidence>